<keyword evidence="1" id="KW-0472">Membrane</keyword>
<keyword evidence="1" id="KW-0812">Transmembrane</keyword>
<evidence type="ECO:0000256" key="1">
    <source>
        <dbReference type="SAM" id="Phobius"/>
    </source>
</evidence>
<dbReference type="RefSeq" id="WP_066675839.1">
    <property type="nucleotide sequence ID" value="NZ_CABMIZ010000011.1"/>
</dbReference>
<evidence type="ECO:0000313" key="2">
    <source>
        <dbReference type="EMBL" id="USS00359.1"/>
    </source>
</evidence>
<sequence length="179" mass="20282">MKKYNKNLLIIVLLITNVIFIATTVVYKYKSTNSSLKIYSIKGENSDMKINDGFILLSKDKELLNGGNVEFSGDSIPNINYYSKSIFIDKHGERDTILLNSISHEGDYKVDSLRDELLANKTIGTISSETLFSNTDIDSIKDNLYFCFEYKTTNNEKKEIVVKLDVNEVNLNSVNLVSN</sequence>
<reference evidence="2" key="1">
    <citation type="submission" date="2022-06" db="EMBL/GenBank/DDBJ databases">
        <authorList>
            <person name="Holder M.E."/>
            <person name="Ajami N.J."/>
            <person name="Petrosino J.F."/>
        </authorList>
    </citation>
    <scope>NUCLEOTIDE SEQUENCE</scope>
    <source>
        <strain evidence="2">RMA 8861</strain>
    </source>
</reference>
<proteinExistence type="predicted"/>
<gene>
    <name evidence="2" type="ORF">NH397_12810</name>
</gene>
<feature type="transmembrane region" description="Helical" evidence="1">
    <location>
        <begin position="7"/>
        <end position="27"/>
    </location>
</feature>
<evidence type="ECO:0000313" key="3">
    <source>
        <dbReference type="Proteomes" id="UP001055437"/>
    </source>
</evidence>
<name>A0ABY5AZL3_CLOSE</name>
<organism evidence="2 3">
    <name type="scientific">Clostridium septicum</name>
    <dbReference type="NCBI Taxonomy" id="1504"/>
    <lineage>
        <taxon>Bacteria</taxon>
        <taxon>Bacillati</taxon>
        <taxon>Bacillota</taxon>
        <taxon>Clostridia</taxon>
        <taxon>Eubacteriales</taxon>
        <taxon>Clostridiaceae</taxon>
        <taxon>Clostridium</taxon>
    </lineage>
</organism>
<dbReference type="Proteomes" id="UP001055437">
    <property type="component" value="Chromosome"/>
</dbReference>
<dbReference type="EMBL" id="CP099799">
    <property type="protein sequence ID" value="USS00359.1"/>
    <property type="molecule type" value="Genomic_DNA"/>
</dbReference>
<keyword evidence="1" id="KW-1133">Transmembrane helix</keyword>
<keyword evidence="3" id="KW-1185">Reference proteome</keyword>
<accession>A0ABY5AZL3</accession>
<protein>
    <submittedName>
        <fullName evidence="2">Uncharacterized protein</fullName>
    </submittedName>
</protein>
<dbReference type="GeneID" id="303559955"/>